<dbReference type="VEuPathDB" id="FungiDB:TRICI_005334"/>
<dbReference type="SMART" id="SM00268">
    <property type="entry name" value="ACTIN"/>
    <property type="match status" value="1"/>
</dbReference>
<name>A0A642UT45_9ASCO</name>
<dbReference type="InterPro" id="IPR004000">
    <property type="entry name" value="Actin"/>
</dbReference>
<dbReference type="OrthoDB" id="337660at2759"/>
<accession>A0A642UT45</accession>
<dbReference type="Pfam" id="PF00022">
    <property type="entry name" value="Actin"/>
    <property type="match status" value="1"/>
</dbReference>
<comment type="similarity">
    <text evidence="1">Belongs to the actin family.</text>
</comment>
<dbReference type="SUPFAM" id="SSF53067">
    <property type="entry name" value="Actin-like ATPase domain"/>
    <property type="match status" value="2"/>
</dbReference>
<evidence type="ECO:0000313" key="3">
    <source>
        <dbReference type="Proteomes" id="UP000761534"/>
    </source>
</evidence>
<evidence type="ECO:0000256" key="1">
    <source>
        <dbReference type="RuleBase" id="RU000487"/>
    </source>
</evidence>
<protein>
    <submittedName>
        <fullName evidence="2">Uncharacterized protein</fullName>
    </submittedName>
</protein>
<reference evidence="2" key="1">
    <citation type="journal article" date="2019" name="G3 (Bethesda)">
        <title>Genome Assemblies of Two Rare Opportunistic Yeast Pathogens: Diutina rugosa (syn. Candida rugosa) and Trichomonascus ciferrii (syn. Candida ciferrii).</title>
        <authorList>
            <person name="Mixao V."/>
            <person name="Saus E."/>
            <person name="Hansen A.P."/>
            <person name="Lass-Florl C."/>
            <person name="Gabaldon T."/>
        </authorList>
    </citation>
    <scope>NUCLEOTIDE SEQUENCE</scope>
    <source>
        <strain evidence="2">CBS 4856</strain>
    </source>
</reference>
<dbReference type="AlphaFoldDB" id="A0A642UT45"/>
<keyword evidence="3" id="KW-1185">Reference proteome</keyword>
<dbReference type="Gene3D" id="3.30.420.40">
    <property type="match status" value="2"/>
</dbReference>
<evidence type="ECO:0000313" key="2">
    <source>
        <dbReference type="EMBL" id="KAA8905006.1"/>
    </source>
</evidence>
<proteinExistence type="inferred from homology"/>
<organism evidence="2 3">
    <name type="scientific">Trichomonascus ciferrii</name>
    <dbReference type="NCBI Taxonomy" id="44093"/>
    <lineage>
        <taxon>Eukaryota</taxon>
        <taxon>Fungi</taxon>
        <taxon>Dikarya</taxon>
        <taxon>Ascomycota</taxon>
        <taxon>Saccharomycotina</taxon>
        <taxon>Dipodascomycetes</taxon>
        <taxon>Dipodascales</taxon>
        <taxon>Trichomonascaceae</taxon>
        <taxon>Trichomonascus</taxon>
        <taxon>Trichomonascus ciferrii complex</taxon>
    </lineage>
</organism>
<gene>
    <name evidence="2" type="ORF">TRICI_005334</name>
</gene>
<dbReference type="PANTHER" id="PTHR11937">
    <property type="entry name" value="ACTIN"/>
    <property type="match status" value="1"/>
</dbReference>
<comment type="caution">
    <text evidence="2">The sequence shown here is derived from an EMBL/GenBank/DDBJ whole genome shotgun (WGS) entry which is preliminary data.</text>
</comment>
<dbReference type="InterPro" id="IPR043129">
    <property type="entry name" value="ATPase_NBD"/>
</dbReference>
<sequence>MKAGFSGNPKELCCLNVPDVRVESMSEIDSPWLWEAEKQNSVHLERLLRHMFNQELLVDAKQLRVMILPPTNCSIPLKQFISRVLFNRFNVTSITFQPAAPLAVLSSGSRCGLVIDLGWEELTVVPVYDLREMIPQSSSTVRGAKAFHGRMAEILREEGNEDMSFHQVENHINHGDLRDASQTALKTAVEDVLFTTPQDGHEDDNEMNVVDLVAKVLNRLDIETRGAVSDNIMFTGIYSNIKGLQSMIIQRLKEKIGTARGIKTLGYWAGASLYVSSIEWCLVHDERSRFPGEISRDRFDERWLMEEMTA</sequence>
<dbReference type="EMBL" id="SWFS01000420">
    <property type="protein sequence ID" value="KAA8905006.1"/>
    <property type="molecule type" value="Genomic_DNA"/>
</dbReference>
<dbReference type="Proteomes" id="UP000761534">
    <property type="component" value="Unassembled WGS sequence"/>
</dbReference>